<dbReference type="CDD" id="cd12281">
    <property type="entry name" value="RRM1_TatSF1_like"/>
    <property type="match status" value="1"/>
</dbReference>
<evidence type="ECO:0000256" key="5">
    <source>
        <dbReference type="ARBA" id="ARBA00023187"/>
    </source>
</evidence>
<dbReference type="InterPro" id="IPR034393">
    <property type="entry name" value="TatSF1-like"/>
</dbReference>
<feature type="region of interest" description="Disordered" evidence="7">
    <location>
        <begin position="348"/>
        <end position="388"/>
    </location>
</feature>
<comment type="similarity">
    <text evidence="1">Belongs to the HTATSF1 family.</text>
</comment>
<feature type="domain" description="RRM" evidence="8">
    <location>
        <begin position="398"/>
        <end position="485"/>
    </location>
</feature>
<dbReference type="GO" id="GO:0000398">
    <property type="term" value="P:mRNA splicing, via spliceosome"/>
    <property type="evidence" value="ECO:0007669"/>
    <property type="project" value="InterPro"/>
</dbReference>
<keyword evidence="4 6" id="KW-0694">RNA-binding</keyword>
<dbReference type="PROSITE" id="PS50102">
    <property type="entry name" value="RRM"/>
    <property type="match status" value="2"/>
</dbReference>
<dbReference type="InterPro" id="IPR035979">
    <property type="entry name" value="RBD_domain_sf"/>
</dbReference>
<dbReference type="EMBL" id="JBCNJP010000007">
    <property type="protein sequence ID" value="KAK9075171.1"/>
    <property type="molecule type" value="Genomic_DNA"/>
</dbReference>
<dbReference type="SMART" id="SM00360">
    <property type="entry name" value="RRM"/>
    <property type="match status" value="2"/>
</dbReference>
<dbReference type="Proteomes" id="UP001408789">
    <property type="component" value="Unassembled WGS sequence"/>
</dbReference>
<proteinExistence type="inferred from homology"/>
<dbReference type="SUPFAM" id="SSF55277">
    <property type="entry name" value="GYF domain"/>
    <property type="match status" value="1"/>
</dbReference>
<dbReference type="PANTHER" id="PTHR15608">
    <property type="entry name" value="SPLICING FACTOR U2AF-ASSOCIATED PROTEIN 2"/>
    <property type="match status" value="1"/>
</dbReference>
<evidence type="ECO:0000256" key="4">
    <source>
        <dbReference type="ARBA" id="ARBA00022884"/>
    </source>
</evidence>
<dbReference type="CDD" id="cd12285">
    <property type="entry name" value="RRM3_RBM39_like"/>
    <property type="match status" value="1"/>
</dbReference>
<reference evidence="9 10" key="1">
    <citation type="submission" date="2024-04" db="EMBL/GenBank/DDBJ databases">
        <title>The reference genome of an endangered Asteraceae, Deinandra increscens subsp. villosa, native to the Central Coast of California.</title>
        <authorList>
            <person name="Guilliams M."/>
            <person name="Hasenstab-Lehman K."/>
            <person name="Meyer R."/>
            <person name="Mcevoy S."/>
        </authorList>
    </citation>
    <scope>NUCLEOTIDE SEQUENCE [LARGE SCALE GENOMIC DNA]</scope>
    <source>
        <tissue evidence="9">Leaf</tissue>
    </source>
</reference>
<dbReference type="FunFam" id="3.30.70.330:FF:000105">
    <property type="entry name" value="HIV Tat-specific factor 1 homolog"/>
    <property type="match status" value="1"/>
</dbReference>
<feature type="region of interest" description="Disordered" evidence="7">
    <location>
        <begin position="266"/>
        <end position="291"/>
    </location>
</feature>
<feature type="compositionally biased region" description="Acidic residues" evidence="7">
    <location>
        <begin position="281"/>
        <end position="291"/>
    </location>
</feature>
<keyword evidence="5" id="KW-0508">mRNA splicing</keyword>
<dbReference type="Pfam" id="PF14237">
    <property type="entry name" value="GYF_2"/>
    <property type="match status" value="1"/>
</dbReference>
<dbReference type="GO" id="GO:0005686">
    <property type="term" value="C:U2 snRNP"/>
    <property type="evidence" value="ECO:0007669"/>
    <property type="project" value="TreeGrafter"/>
</dbReference>
<accession>A0AAP0DIF0</accession>
<dbReference type="SMART" id="SM00361">
    <property type="entry name" value="RRM_1"/>
    <property type="match status" value="1"/>
</dbReference>
<evidence type="ECO:0000256" key="1">
    <source>
        <dbReference type="ARBA" id="ARBA00007747"/>
    </source>
</evidence>
<organism evidence="9 10">
    <name type="scientific">Deinandra increscens subsp. villosa</name>
    <dbReference type="NCBI Taxonomy" id="3103831"/>
    <lineage>
        <taxon>Eukaryota</taxon>
        <taxon>Viridiplantae</taxon>
        <taxon>Streptophyta</taxon>
        <taxon>Embryophyta</taxon>
        <taxon>Tracheophyta</taxon>
        <taxon>Spermatophyta</taxon>
        <taxon>Magnoliopsida</taxon>
        <taxon>eudicotyledons</taxon>
        <taxon>Gunneridae</taxon>
        <taxon>Pentapetalae</taxon>
        <taxon>asterids</taxon>
        <taxon>campanulids</taxon>
        <taxon>Asterales</taxon>
        <taxon>Asteraceae</taxon>
        <taxon>Asteroideae</taxon>
        <taxon>Heliantheae alliance</taxon>
        <taxon>Madieae</taxon>
        <taxon>Madiinae</taxon>
        <taxon>Deinandra</taxon>
    </lineage>
</organism>
<dbReference type="GO" id="GO:0003723">
    <property type="term" value="F:RNA binding"/>
    <property type="evidence" value="ECO:0007669"/>
    <property type="project" value="UniProtKB-UniRule"/>
</dbReference>
<evidence type="ECO:0000256" key="6">
    <source>
        <dbReference type="PROSITE-ProRule" id="PRU00176"/>
    </source>
</evidence>
<dbReference type="SUPFAM" id="SSF54928">
    <property type="entry name" value="RNA-binding domain, RBD"/>
    <property type="match status" value="2"/>
</dbReference>
<comment type="caution">
    <text evidence="9">The sequence shown here is derived from an EMBL/GenBank/DDBJ whole genome shotgun (WGS) entry which is preliminary data.</text>
</comment>
<dbReference type="PANTHER" id="PTHR15608:SF0">
    <property type="entry name" value="HIV TAT-SPECIFIC FACTOR 1"/>
    <property type="match status" value="1"/>
</dbReference>
<evidence type="ECO:0000313" key="10">
    <source>
        <dbReference type="Proteomes" id="UP001408789"/>
    </source>
</evidence>
<dbReference type="Pfam" id="PF00076">
    <property type="entry name" value="RRM_1"/>
    <property type="match status" value="2"/>
</dbReference>
<keyword evidence="3" id="KW-0677">Repeat</keyword>
<feature type="compositionally biased region" description="Basic and acidic residues" evidence="7">
    <location>
        <begin position="354"/>
        <end position="384"/>
    </location>
</feature>
<keyword evidence="2" id="KW-0507">mRNA processing</keyword>
<evidence type="ECO:0000256" key="3">
    <source>
        <dbReference type="ARBA" id="ARBA00022737"/>
    </source>
</evidence>
<sequence>MQDEIDVDDNVDVISEIEDTMDPVNVMQTEEEVQENVNVMQTEEGVQENVNQTEVVLEHNVNVTQNEEVVQKNLNVNQSEVVVQDEDHVNVIQYEEMVQENLNVNQSKVVAQDEDHVNVIQSEEMVGDYVNVIQNEDEIDDPFEGLDEILGTHEEVFTKKSGMGTEVGWFILSEDQQHLGPYAASELREHFSTGYITESTLVWAEGRSEWQPLSSVPGLITDITEPSSVPGLITDSIEQVPSSTVIDEEFERWQNEVKSAEAEVINNEVADDDGRPSSPPDGEEEFTDDDGTVYKWDKKLRAWVPQETVTGSEPFDVEIMTFQQEEELFPTIGADDALVIVDTNTNMKANVDAPGKKDSDNAKEEVEANGKRKLPEKPAEKKEANQPPDSWFELKVNTHVYVTGLPDDVTFDEVVDVFSKCGIIKEDPETKKPRVKIYVDKQTGRKKGDALVTYMKEPSVALAMQILDGAPLRLGDKINMSVTPAKFEQKGEKFVAKQVDKRKKKKLEKVEHKMLGWGGRDDSKLLIPATVVLRYMFSPAEMRADENLKVELAADVQEECAKLGAVELVKVCENHPQGVVLVRFKDRQDARKCIELMNGRWFGGRQIHASEDDGSVNHATVRDLAYDAEQLEKFGAELEAE</sequence>
<gene>
    <name evidence="9" type="ORF">SSX86_003491</name>
</gene>
<evidence type="ECO:0000256" key="7">
    <source>
        <dbReference type="SAM" id="MobiDB-lite"/>
    </source>
</evidence>
<dbReference type="InterPro" id="IPR034392">
    <property type="entry name" value="TatSF1-like_RRM1"/>
</dbReference>
<evidence type="ECO:0000256" key="2">
    <source>
        <dbReference type="ARBA" id="ARBA00022664"/>
    </source>
</evidence>
<dbReference type="InterPro" id="IPR035445">
    <property type="entry name" value="GYF-like_dom_sf"/>
</dbReference>
<keyword evidence="10" id="KW-1185">Reference proteome</keyword>
<feature type="domain" description="RRM" evidence="8">
    <location>
        <begin position="529"/>
        <end position="614"/>
    </location>
</feature>
<dbReference type="InterPro" id="IPR012677">
    <property type="entry name" value="Nucleotide-bd_a/b_plait_sf"/>
</dbReference>
<dbReference type="Gene3D" id="3.30.70.330">
    <property type="match status" value="2"/>
</dbReference>
<protein>
    <recommendedName>
        <fullName evidence="8">RRM domain-containing protein</fullName>
    </recommendedName>
</protein>
<dbReference type="InterPro" id="IPR025640">
    <property type="entry name" value="GYF_2"/>
</dbReference>
<dbReference type="InterPro" id="IPR000504">
    <property type="entry name" value="RRM_dom"/>
</dbReference>
<dbReference type="AlphaFoldDB" id="A0AAP0DIF0"/>
<name>A0AAP0DIF0_9ASTR</name>
<evidence type="ECO:0000259" key="8">
    <source>
        <dbReference type="PROSITE" id="PS50102"/>
    </source>
</evidence>
<dbReference type="FunFam" id="3.30.70.330:FF:000329">
    <property type="entry name" value="splicing factor U2AF-associated protein 2"/>
    <property type="match status" value="1"/>
</dbReference>
<evidence type="ECO:0000313" key="9">
    <source>
        <dbReference type="EMBL" id="KAK9075171.1"/>
    </source>
</evidence>
<dbReference type="GO" id="GO:0005684">
    <property type="term" value="C:U2-type spliceosomal complex"/>
    <property type="evidence" value="ECO:0007669"/>
    <property type="project" value="TreeGrafter"/>
</dbReference>
<dbReference type="InterPro" id="IPR003954">
    <property type="entry name" value="RRM_euk-type"/>
</dbReference>